<dbReference type="RefSeq" id="WP_042391225.1">
    <property type="nucleotide sequence ID" value="NZ_BBMZ01000010.1"/>
</dbReference>
<evidence type="ECO:0000313" key="1">
    <source>
        <dbReference type="EMBL" id="GAL58238.1"/>
    </source>
</evidence>
<protein>
    <submittedName>
        <fullName evidence="1">Uncharacterized protein</fullName>
    </submittedName>
</protein>
<dbReference type="eggNOG" id="ENOG5032TZF">
    <property type="taxonomic scope" value="Bacteria"/>
</dbReference>
<dbReference type="EMBL" id="BBMZ01000010">
    <property type="protein sequence ID" value="GAL58238.1"/>
    <property type="molecule type" value="Genomic_DNA"/>
</dbReference>
<accession>A0A090V285</accession>
<dbReference type="STRING" id="1115515.EV102420_10_00200"/>
<keyword evidence="2" id="KW-1185">Reference proteome</keyword>
<reference evidence="1 2" key="1">
    <citation type="submission" date="2014-09" db="EMBL/GenBank/DDBJ databases">
        <title>Whole genome shotgun sequence of Escherichia vulneris NBRC 102420.</title>
        <authorList>
            <person name="Yoshida Y."/>
            <person name="Hosoyama A."/>
            <person name="Tsuchikane K."/>
            <person name="Ohji S."/>
            <person name="Ichikawa N."/>
            <person name="Kimura A."/>
            <person name="Yamazoe A."/>
            <person name="Ezaki T."/>
            <person name="Fujita N."/>
        </authorList>
    </citation>
    <scope>NUCLEOTIDE SEQUENCE [LARGE SCALE GENOMIC DNA]</scope>
    <source>
        <strain evidence="1 2">NBRC 102420</strain>
    </source>
</reference>
<dbReference type="OrthoDB" id="6048335at2"/>
<evidence type="ECO:0000313" key="2">
    <source>
        <dbReference type="Proteomes" id="UP000029462"/>
    </source>
</evidence>
<comment type="caution">
    <text evidence="1">The sequence shown here is derived from an EMBL/GenBank/DDBJ whole genome shotgun (WGS) entry which is preliminary data.</text>
</comment>
<dbReference type="Proteomes" id="UP000029462">
    <property type="component" value="Unassembled WGS sequence"/>
</dbReference>
<proteinExistence type="predicted"/>
<sequence>MNYIDKKIQSLIKKGGLDNPRVYFAEYDTFEEIPLFSRWNDISFLSQLSFDERNKVLLKAAIDLLKKNLKPAKSIAKDVELADFFSCVTITGWDDAIEMGSLRPNILLTQRKKWLLSNLNLKQSDVPEANLIKDYLSSISALNYSAFISNGFEKNKRVYIVAN</sequence>
<name>A0A090V285_PSEVU</name>
<dbReference type="AlphaFoldDB" id="A0A090V285"/>
<gene>
    <name evidence="1" type="ORF">EV102420_10_00200</name>
</gene>
<organism evidence="1 2">
    <name type="scientific">Pseudescherichia vulneris NBRC 102420</name>
    <dbReference type="NCBI Taxonomy" id="1115515"/>
    <lineage>
        <taxon>Bacteria</taxon>
        <taxon>Pseudomonadati</taxon>
        <taxon>Pseudomonadota</taxon>
        <taxon>Gammaproteobacteria</taxon>
        <taxon>Enterobacterales</taxon>
        <taxon>Enterobacteriaceae</taxon>
        <taxon>Pseudescherichia</taxon>
    </lineage>
</organism>
<dbReference type="Pfam" id="PF15561">
    <property type="entry name" value="Imm15"/>
    <property type="match status" value="1"/>
</dbReference>
<dbReference type="InterPro" id="IPR028264">
    <property type="entry name" value="Imm15"/>
</dbReference>